<evidence type="ECO:0000256" key="6">
    <source>
        <dbReference type="ARBA" id="ARBA00023315"/>
    </source>
</evidence>
<keyword evidence="4 9" id="KW-0808">Transferase</keyword>
<evidence type="ECO:0000259" key="10">
    <source>
        <dbReference type="PROSITE" id="PS51186"/>
    </source>
</evidence>
<comment type="subunit">
    <text evidence="1 9">Homodimer.</text>
</comment>
<sequence length="148" mass="16519">MKIRRSTMEHVEPWARLRAALWPDYSVQHHRDDVVRTFLAGNDRAAAFICEADEGEVIGFAEGTLRSDYVNGCKTSPVLFLEGIYVLPGRRQKGAARLLCDAMAGWGKSVGCSEFASDALLDNAVSHKFHAALGFEETRRVVFFRKSL</sequence>
<dbReference type="GO" id="GO:0046677">
    <property type="term" value="P:response to antibiotic"/>
    <property type="evidence" value="ECO:0007669"/>
    <property type="project" value="UniProtKB-KW"/>
</dbReference>
<dbReference type="Proteomes" id="UP000196655">
    <property type="component" value="Unassembled WGS sequence"/>
</dbReference>
<comment type="catalytic activity">
    <reaction evidence="8 9">
        <text>kanamycin B + acetyl-CoA = N(6')-acetylkanamycin B + CoA + H(+)</text>
        <dbReference type="Rhea" id="RHEA:16449"/>
        <dbReference type="ChEBI" id="CHEBI:15378"/>
        <dbReference type="ChEBI" id="CHEBI:57287"/>
        <dbReference type="ChEBI" id="CHEBI:57288"/>
        <dbReference type="ChEBI" id="CHEBI:58390"/>
        <dbReference type="ChEBI" id="CHEBI:58549"/>
        <dbReference type="EC" id="2.3.1.82"/>
    </reaction>
</comment>
<evidence type="ECO:0000313" key="12">
    <source>
        <dbReference type="Proteomes" id="UP000196655"/>
    </source>
</evidence>
<dbReference type="GO" id="GO:0047663">
    <property type="term" value="F:aminoglycoside 6'-N-acetyltransferase activity"/>
    <property type="evidence" value="ECO:0007669"/>
    <property type="project" value="UniProtKB-EC"/>
</dbReference>
<dbReference type="CDD" id="cd04301">
    <property type="entry name" value="NAT_SF"/>
    <property type="match status" value="1"/>
</dbReference>
<dbReference type="SUPFAM" id="SSF55729">
    <property type="entry name" value="Acyl-CoA N-acyltransferases (Nat)"/>
    <property type="match status" value="1"/>
</dbReference>
<protein>
    <recommendedName>
        <fullName evidence="3 9">Aminoglycoside N(6')-acetyltransferase type 1</fullName>
        <ecNumber evidence="2 9">2.3.1.82</ecNumber>
    </recommendedName>
    <alternativeName>
        <fullName evidence="7 9">Aminoglycoside resistance protein</fullName>
    </alternativeName>
</protein>
<dbReference type="PIRSF" id="PIRSF000452">
    <property type="entry name" value="6-N-acetyltransf"/>
    <property type="match status" value="1"/>
</dbReference>
<dbReference type="PROSITE" id="PS51186">
    <property type="entry name" value="GNAT"/>
    <property type="match status" value="1"/>
</dbReference>
<dbReference type="InterPro" id="IPR016181">
    <property type="entry name" value="Acyl_CoA_acyltransferase"/>
</dbReference>
<dbReference type="Gene3D" id="3.40.630.30">
    <property type="match status" value="1"/>
</dbReference>
<evidence type="ECO:0000256" key="8">
    <source>
        <dbReference type="ARBA" id="ARBA00048923"/>
    </source>
</evidence>
<evidence type="ECO:0000256" key="7">
    <source>
        <dbReference type="ARBA" id="ARBA00029660"/>
    </source>
</evidence>
<keyword evidence="5 9" id="KW-0046">Antibiotic resistance</keyword>
<evidence type="ECO:0000256" key="2">
    <source>
        <dbReference type="ARBA" id="ARBA00012888"/>
    </source>
</evidence>
<evidence type="ECO:0000256" key="4">
    <source>
        <dbReference type="ARBA" id="ARBA00022679"/>
    </source>
</evidence>
<dbReference type="AlphaFoldDB" id="A0A211ZJE0"/>
<evidence type="ECO:0000256" key="5">
    <source>
        <dbReference type="ARBA" id="ARBA00023251"/>
    </source>
</evidence>
<feature type="domain" description="N-acetyltransferase" evidence="10">
    <location>
        <begin position="1"/>
        <end position="148"/>
    </location>
</feature>
<dbReference type="Pfam" id="PF00583">
    <property type="entry name" value="Acetyltransf_1"/>
    <property type="match status" value="1"/>
</dbReference>
<gene>
    <name evidence="11" type="ORF">BWR60_20645</name>
</gene>
<accession>A0A211ZJE0</accession>
<evidence type="ECO:0000256" key="3">
    <source>
        <dbReference type="ARBA" id="ARBA00017677"/>
    </source>
</evidence>
<dbReference type="NCBIfam" id="NF043067">
    <property type="entry name" value="AAC_6p_group_E"/>
    <property type="match status" value="1"/>
</dbReference>
<dbReference type="EMBL" id="NHON01000041">
    <property type="protein sequence ID" value="OWJ65197.1"/>
    <property type="molecule type" value="Genomic_DNA"/>
</dbReference>
<evidence type="ECO:0000256" key="1">
    <source>
        <dbReference type="ARBA" id="ARBA00011738"/>
    </source>
</evidence>
<dbReference type="EC" id="2.3.1.82" evidence="2 9"/>
<dbReference type="InterPro" id="IPR000182">
    <property type="entry name" value="GNAT_dom"/>
</dbReference>
<organism evidence="11 12">
    <name type="scientific">Inquilinus limosus</name>
    <dbReference type="NCBI Taxonomy" id="171674"/>
    <lineage>
        <taxon>Bacteria</taxon>
        <taxon>Pseudomonadati</taxon>
        <taxon>Pseudomonadota</taxon>
        <taxon>Alphaproteobacteria</taxon>
        <taxon>Rhodospirillales</taxon>
        <taxon>Rhodospirillaceae</taxon>
        <taxon>Inquilinus</taxon>
    </lineage>
</organism>
<comment type="caution">
    <text evidence="11">The sequence shown here is derived from an EMBL/GenBank/DDBJ whole genome shotgun (WGS) entry which is preliminary data.</text>
</comment>
<keyword evidence="12" id="KW-1185">Reference proteome</keyword>
<reference evidence="12" key="1">
    <citation type="submission" date="2017-05" db="EMBL/GenBank/DDBJ databases">
        <authorList>
            <person name="Macchi M."/>
            <person name="Festa S."/>
            <person name="Coppotelli B.M."/>
            <person name="Morelli I.S."/>
        </authorList>
    </citation>
    <scope>NUCLEOTIDE SEQUENCE [LARGE SCALE GENOMIC DNA]</scope>
    <source>
        <strain evidence="12">I</strain>
    </source>
</reference>
<comment type="function">
    <text evidence="9">Catalyzes the transfer of an acetyl group from acetyl-CoA to the 6'-amino group of aminoglycoside molecules conferring resistance to antibiotics containing the purpurosamine ring.</text>
</comment>
<dbReference type="OrthoDB" id="118633at2"/>
<evidence type="ECO:0000256" key="9">
    <source>
        <dbReference type="PIRNR" id="PIRNR000452"/>
    </source>
</evidence>
<keyword evidence="6 9" id="KW-0012">Acyltransferase</keyword>
<name>A0A211ZJE0_9PROT</name>
<evidence type="ECO:0000313" key="11">
    <source>
        <dbReference type="EMBL" id="OWJ65197.1"/>
    </source>
</evidence>
<dbReference type="InterPro" id="IPR024170">
    <property type="entry name" value="Aminoglycoside_N6-AcTrfrase"/>
</dbReference>
<proteinExistence type="predicted"/>